<name>A0ABR8HWZ8_9CHRO</name>
<dbReference type="InterPro" id="IPR008490">
    <property type="entry name" value="Transposase_InsH_N"/>
</dbReference>
<reference evidence="3 4" key="1">
    <citation type="journal article" date="2020" name="ISME J.">
        <title>Comparative genomics reveals insights into cyanobacterial evolution and habitat adaptation.</title>
        <authorList>
            <person name="Chen M.Y."/>
            <person name="Teng W.K."/>
            <person name="Zhao L."/>
            <person name="Hu C.X."/>
            <person name="Zhou Y.K."/>
            <person name="Han B.P."/>
            <person name="Song L.R."/>
            <person name="Shu W.S."/>
        </authorList>
    </citation>
    <scope>NUCLEOTIDE SEQUENCE [LARGE SCALE GENOMIC DNA]</scope>
    <source>
        <strain evidence="3 4">FACHB-1344</strain>
    </source>
</reference>
<keyword evidence="4" id="KW-1185">Reference proteome</keyword>
<evidence type="ECO:0000259" key="2">
    <source>
        <dbReference type="Pfam" id="PF05598"/>
    </source>
</evidence>
<feature type="domain" description="Transposase InsH N-terminal" evidence="2">
    <location>
        <begin position="2"/>
        <end position="41"/>
    </location>
</feature>
<dbReference type="Pfam" id="PF05598">
    <property type="entry name" value="DUF772"/>
    <property type="match status" value="1"/>
</dbReference>
<protein>
    <submittedName>
        <fullName evidence="3">Transposase</fullName>
    </submittedName>
</protein>
<evidence type="ECO:0000313" key="4">
    <source>
        <dbReference type="Proteomes" id="UP000636187"/>
    </source>
</evidence>
<feature type="region of interest" description="Disordered" evidence="1">
    <location>
        <begin position="67"/>
        <end position="89"/>
    </location>
</feature>
<gene>
    <name evidence="3" type="ORF">H6G48_21225</name>
</gene>
<evidence type="ECO:0000256" key="1">
    <source>
        <dbReference type="SAM" id="MobiDB-lite"/>
    </source>
</evidence>
<dbReference type="Proteomes" id="UP000636187">
    <property type="component" value="Unassembled WGS sequence"/>
</dbReference>
<comment type="caution">
    <text evidence="3">The sequence shown here is derived from an EMBL/GenBank/DDBJ whole genome shotgun (WGS) entry which is preliminary data.</text>
</comment>
<dbReference type="EMBL" id="JACJSW010000205">
    <property type="protein sequence ID" value="MBD2624044.1"/>
    <property type="molecule type" value="Genomic_DNA"/>
</dbReference>
<evidence type="ECO:0000313" key="3">
    <source>
        <dbReference type="EMBL" id="MBD2624044.1"/>
    </source>
</evidence>
<organism evidence="3 4">
    <name type="scientific">Microcystis flos-aquae FACHB-1344</name>
    <dbReference type="NCBI Taxonomy" id="2692899"/>
    <lineage>
        <taxon>Bacteria</taxon>
        <taxon>Bacillati</taxon>
        <taxon>Cyanobacteriota</taxon>
        <taxon>Cyanophyceae</taxon>
        <taxon>Oscillatoriophycideae</taxon>
        <taxon>Chroococcales</taxon>
        <taxon>Microcystaceae</taxon>
        <taxon>Microcystis</taxon>
    </lineage>
</organism>
<proteinExistence type="predicted"/>
<sequence>MSDRETIEQVRENPYLQCFIGLKNYQIEVPFDAKMMVHFRKGINLNLLNKINQEMVKKGREILDGKESGARVDGELVEPQKREEKKVRQ</sequence>
<accession>A0ABR8HWZ8</accession>